<feature type="signal peptide" evidence="2">
    <location>
        <begin position="1"/>
        <end position="25"/>
    </location>
</feature>
<evidence type="ECO:0000256" key="2">
    <source>
        <dbReference type="SAM" id="SignalP"/>
    </source>
</evidence>
<keyword evidence="1" id="KW-0676">Redox-active center</keyword>
<dbReference type="InterPro" id="IPR050553">
    <property type="entry name" value="Thioredoxin_ResA/DsbE_sf"/>
</dbReference>
<sequence>MTMNSLLKSGLVAAVILMGAACSPAESTTAGATPAVAAPTVSALPVLRKAPDWKLKDLDGREVKAADFKGKVVVVDFWATWCPPCRKEIPDYIAWQKKYADRGLVILGFSLDEATPAEVKAFGEKMKMNYPILVADADVAEAFGGVQGLPTAFVIDREGNIRHVKLGLAEAKAYEALIVSLL</sequence>
<dbReference type="PROSITE" id="PS00194">
    <property type="entry name" value="THIOREDOXIN_1"/>
    <property type="match status" value="1"/>
</dbReference>
<protein>
    <submittedName>
        <fullName evidence="4">Redoxin domain-containing protein</fullName>
    </submittedName>
</protein>
<comment type="caution">
    <text evidence="4">The sequence shown here is derived from an EMBL/GenBank/DDBJ whole genome shotgun (WGS) entry which is preliminary data.</text>
</comment>
<dbReference type="InterPro" id="IPR013766">
    <property type="entry name" value="Thioredoxin_domain"/>
</dbReference>
<dbReference type="InterPro" id="IPR036249">
    <property type="entry name" value="Thioredoxin-like_sf"/>
</dbReference>
<keyword evidence="2" id="KW-0732">Signal</keyword>
<feature type="chain" id="PRO_5021968166" evidence="2">
    <location>
        <begin position="26"/>
        <end position="182"/>
    </location>
</feature>
<dbReference type="SUPFAM" id="SSF52833">
    <property type="entry name" value="Thioredoxin-like"/>
    <property type="match status" value="1"/>
</dbReference>
<evidence type="ECO:0000313" key="4">
    <source>
        <dbReference type="EMBL" id="TSJ75756.1"/>
    </source>
</evidence>
<dbReference type="PANTHER" id="PTHR42852">
    <property type="entry name" value="THIOL:DISULFIDE INTERCHANGE PROTEIN DSBE"/>
    <property type="match status" value="1"/>
</dbReference>
<proteinExistence type="predicted"/>
<dbReference type="OrthoDB" id="9809733at2"/>
<evidence type="ECO:0000256" key="1">
    <source>
        <dbReference type="ARBA" id="ARBA00023284"/>
    </source>
</evidence>
<dbReference type="PANTHER" id="PTHR42852:SF18">
    <property type="entry name" value="CHROMOSOME UNDETERMINED SCAFFOLD_47, WHOLE GENOME SHOTGUN SEQUENCE"/>
    <property type="match status" value="1"/>
</dbReference>
<gene>
    <name evidence="4" type="ORF">FPL22_15940</name>
</gene>
<accession>A0A556QGJ7</accession>
<feature type="domain" description="Thioredoxin" evidence="3">
    <location>
        <begin position="44"/>
        <end position="182"/>
    </location>
</feature>
<dbReference type="CDD" id="cd02966">
    <property type="entry name" value="TlpA_like_family"/>
    <property type="match status" value="1"/>
</dbReference>
<evidence type="ECO:0000313" key="5">
    <source>
        <dbReference type="Proteomes" id="UP000315648"/>
    </source>
</evidence>
<dbReference type="GO" id="GO:0016209">
    <property type="term" value="F:antioxidant activity"/>
    <property type="evidence" value="ECO:0007669"/>
    <property type="project" value="InterPro"/>
</dbReference>
<organism evidence="4 5">
    <name type="scientific">Rariglobus hedericola</name>
    <dbReference type="NCBI Taxonomy" id="2597822"/>
    <lineage>
        <taxon>Bacteria</taxon>
        <taxon>Pseudomonadati</taxon>
        <taxon>Verrucomicrobiota</taxon>
        <taxon>Opitutia</taxon>
        <taxon>Opitutales</taxon>
        <taxon>Opitutaceae</taxon>
        <taxon>Rariglobus</taxon>
    </lineage>
</organism>
<name>A0A556QGJ7_9BACT</name>
<dbReference type="GO" id="GO:0016491">
    <property type="term" value="F:oxidoreductase activity"/>
    <property type="evidence" value="ECO:0007669"/>
    <property type="project" value="InterPro"/>
</dbReference>
<dbReference type="Proteomes" id="UP000315648">
    <property type="component" value="Unassembled WGS sequence"/>
</dbReference>
<keyword evidence="5" id="KW-1185">Reference proteome</keyword>
<dbReference type="AlphaFoldDB" id="A0A556QGJ7"/>
<dbReference type="EMBL" id="VMBG01000003">
    <property type="protein sequence ID" value="TSJ75756.1"/>
    <property type="molecule type" value="Genomic_DNA"/>
</dbReference>
<dbReference type="Gene3D" id="3.40.30.10">
    <property type="entry name" value="Glutaredoxin"/>
    <property type="match status" value="1"/>
</dbReference>
<dbReference type="Pfam" id="PF00578">
    <property type="entry name" value="AhpC-TSA"/>
    <property type="match status" value="1"/>
</dbReference>
<dbReference type="PROSITE" id="PS51352">
    <property type="entry name" value="THIOREDOXIN_2"/>
    <property type="match status" value="1"/>
</dbReference>
<dbReference type="InterPro" id="IPR017937">
    <property type="entry name" value="Thioredoxin_CS"/>
</dbReference>
<evidence type="ECO:0000259" key="3">
    <source>
        <dbReference type="PROSITE" id="PS51352"/>
    </source>
</evidence>
<reference evidence="4 5" key="1">
    <citation type="submission" date="2019-07" db="EMBL/GenBank/DDBJ databases">
        <title>Description of 53C-WASEF.</title>
        <authorList>
            <person name="Pitt A."/>
            <person name="Hahn M.W."/>
        </authorList>
    </citation>
    <scope>NUCLEOTIDE SEQUENCE [LARGE SCALE GENOMIC DNA]</scope>
    <source>
        <strain evidence="4 5">53C-WASEF</strain>
    </source>
</reference>
<dbReference type="InterPro" id="IPR000866">
    <property type="entry name" value="AhpC/TSA"/>
</dbReference>